<evidence type="ECO:0000256" key="2">
    <source>
        <dbReference type="ARBA" id="ARBA00007001"/>
    </source>
</evidence>
<comment type="subcellular location">
    <subcellularLocation>
        <location evidence="9">Cell membrane</location>
        <topology evidence="9">Multi-pass membrane protein</topology>
    </subcellularLocation>
    <subcellularLocation>
        <location evidence="9">Early endosome</location>
    </subcellularLocation>
    <subcellularLocation>
        <location evidence="1">Membrane</location>
        <topology evidence="1">Multi-pass membrane protein</topology>
    </subcellularLocation>
</comment>
<evidence type="ECO:0000259" key="11">
    <source>
        <dbReference type="Pfam" id="PF14327"/>
    </source>
</evidence>
<feature type="transmembrane region" description="Helical" evidence="9">
    <location>
        <begin position="600"/>
        <end position="620"/>
    </location>
</feature>
<keyword evidence="6 9" id="KW-1133">Transmembrane helix</keyword>
<evidence type="ECO:0000313" key="13">
    <source>
        <dbReference type="Proteomes" id="UP000479710"/>
    </source>
</evidence>
<dbReference type="InterPro" id="IPR037185">
    <property type="entry name" value="EmrE-like"/>
</dbReference>
<gene>
    <name evidence="12" type="ORF">E2562_015645</name>
</gene>
<feature type="compositionally biased region" description="Polar residues" evidence="10">
    <location>
        <begin position="245"/>
        <end position="261"/>
    </location>
</feature>
<comment type="caution">
    <text evidence="12">The sequence shown here is derived from an EMBL/GenBank/DDBJ whole genome shotgun (WGS) entry which is preliminary data.</text>
</comment>
<feature type="transmembrane region" description="Helical" evidence="9">
    <location>
        <begin position="564"/>
        <end position="588"/>
    </location>
</feature>
<dbReference type="PANTHER" id="PTHR12570:SF19">
    <property type="entry name" value="MAGNESIUM TRANSPORTER-RELATED"/>
    <property type="match status" value="1"/>
</dbReference>
<evidence type="ECO:0000256" key="4">
    <source>
        <dbReference type="ARBA" id="ARBA00022692"/>
    </source>
</evidence>
<keyword evidence="9" id="KW-0406">Ion transport</keyword>
<feature type="domain" description="Cleavage stimulation factor subunit 2 hinge" evidence="11">
    <location>
        <begin position="4"/>
        <end position="67"/>
    </location>
</feature>
<dbReference type="Pfam" id="PF14327">
    <property type="entry name" value="CSTF2_hinge"/>
    <property type="match status" value="1"/>
</dbReference>
<comment type="subunit">
    <text evidence="3 9">Homodimer.</text>
</comment>
<evidence type="ECO:0000256" key="8">
    <source>
        <dbReference type="ARBA" id="ARBA00025284"/>
    </source>
</evidence>
<keyword evidence="5 9" id="KW-0967">Endosome</keyword>
<feature type="transmembrane region" description="Helical" evidence="9">
    <location>
        <begin position="406"/>
        <end position="425"/>
    </location>
</feature>
<dbReference type="InterPro" id="IPR008521">
    <property type="entry name" value="Mg_trans_NIPA"/>
</dbReference>
<feature type="region of interest" description="Disordered" evidence="10">
    <location>
        <begin position="70"/>
        <end position="165"/>
    </location>
</feature>
<dbReference type="SUPFAM" id="SSF103481">
    <property type="entry name" value="Multidrug resistance efflux transporter EmrE"/>
    <property type="match status" value="1"/>
</dbReference>
<name>A0A6G1EKX0_9ORYZ</name>
<feature type="compositionally biased region" description="Pro residues" evidence="10">
    <location>
        <begin position="264"/>
        <end position="280"/>
    </location>
</feature>
<reference evidence="12 13" key="1">
    <citation type="submission" date="2019-11" db="EMBL/GenBank/DDBJ databases">
        <title>Whole genome sequence of Oryza granulata.</title>
        <authorList>
            <person name="Li W."/>
        </authorList>
    </citation>
    <scope>NUCLEOTIDE SEQUENCE [LARGE SCALE GENOMIC DNA]</scope>
    <source>
        <strain evidence="13">cv. Menghai</strain>
        <tissue evidence="12">Leaf</tissue>
    </source>
</reference>
<keyword evidence="9" id="KW-0813">Transport</keyword>
<keyword evidence="9" id="KW-0460">Magnesium</keyword>
<organism evidence="12 13">
    <name type="scientific">Oryza meyeriana var. granulata</name>
    <dbReference type="NCBI Taxonomy" id="110450"/>
    <lineage>
        <taxon>Eukaryota</taxon>
        <taxon>Viridiplantae</taxon>
        <taxon>Streptophyta</taxon>
        <taxon>Embryophyta</taxon>
        <taxon>Tracheophyta</taxon>
        <taxon>Spermatophyta</taxon>
        <taxon>Magnoliopsida</taxon>
        <taxon>Liliopsida</taxon>
        <taxon>Poales</taxon>
        <taxon>Poaceae</taxon>
        <taxon>BOP clade</taxon>
        <taxon>Oryzoideae</taxon>
        <taxon>Oryzeae</taxon>
        <taxon>Oryzinae</taxon>
        <taxon>Oryza</taxon>
        <taxon>Oryza meyeriana</taxon>
    </lineage>
</organism>
<evidence type="ECO:0000256" key="1">
    <source>
        <dbReference type="ARBA" id="ARBA00004141"/>
    </source>
</evidence>
<evidence type="ECO:0000256" key="5">
    <source>
        <dbReference type="ARBA" id="ARBA00022753"/>
    </source>
</evidence>
<evidence type="ECO:0000256" key="7">
    <source>
        <dbReference type="ARBA" id="ARBA00023136"/>
    </source>
</evidence>
<keyword evidence="7 9" id="KW-0472">Membrane</keyword>
<keyword evidence="13" id="KW-1185">Reference proteome</keyword>
<feature type="compositionally biased region" description="Polar residues" evidence="10">
    <location>
        <begin position="105"/>
        <end position="126"/>
    </location>
</feature>
<dbReference type="GO" id="GO:0015095">
    <property type="term" value="F:magnesium ion transmembrane transporter activity"/>
    <property type="evidence" value="ECO:0007669"/>
    <property type="project" value="UniProtKB-UniRule"/>
</dbReference>
<feature type="compositionally biased region" description="Polar residues" evidence="10">
    <location>
        <begin position="134"/>
        <end position="143"/>
    </location>
</feature>
<dbReference type="GO" id="GO:0005769">
    <property type="term" value="C:early endosome"/>
    <property type="evidence" value="ECO:0007669"/>
    <property type="project" value="UniProtKB-SubCell"/>
</dbReference>
<dbReference type="GO" id="GO:0005886">
    <property type="term" value="C:plasma membrane"/>
    <property type="evidence" value="ECO:0007669"/>
    <property type="project" value="UniProtKB-SubCell"/>
</dbReference>
<feature type="transmembrane region" description="Helical" evidence="9">
    <location>
        <begin position="540"/>
        <end position="557"/>
    </location>
</feature>
<accession>A0A6G1EKX0</accession>
<dbReference type="OrthoDB" id="6428174at2759"/>
<feature type="region of interest" description="Disordered" evidence="10">
    <location>
        <begin position="245"/>
        <end position="342"/>
    </location>
</feature>
<feature type="transmembrane region" description="Helical" evidence="9">
    <location>
        <begin position="499"/>
        <end position="520"/>
    </location>
</feature>
<protein>
    <recommendedName>
        <fullName evidence="9">Probable magnesium transporter</fullName>
    </recommendedName>
</protein>
<dbReference type="EMBL" id="SPHZ02000003">
    <property type="protein sequence ID" value="KAF0925236.1"/>
    <property type="molecule type" value="Genomic_DNA"/>
</dbReference>
<proteinExistence type="inferred from homology"/>
<feature type="transmembrane region" description="Helical" evidence="9">
    <location>
        <begin position="432"/>
        <end position="451"/>
    </location>
</feature>
<evidence type="ECO:0000256" key="9">
    <source>
        <dbReference type="RuleBase" id="RU363078"/>
    </source>
</evidence>
<feature type="compositionally biased region" description="Polar residues" evidence="10">
    <location>
        <begin position="70"/>
        <end position="96"/>
    </location>
</feature>
<evidence type="ECO:0000313" key="12">
    <source>
        <dbReference type="EMBL" id="KAF0925236.1"/>
    </source>
</evidence>
<feature type="compositionally biased region" description="Polar residues" evidence="10">
    <location>
        <begin position="282"/>
        <end position="301"/>
    </location>
</feature>
<evidence type="ECO:0000256" key="3">
    <source>
        <dbReference type="ARBA" id="ARBA00011738"/>
    </source>
</evidence>
<dbReference type="InterPro" id="IPR025742">
    <property type="entry name" value="CSTF2_hinge"/>
</dbReference>
<evidence type="ECO:0000256" key="10">
    <source>
        <dbReference type="SAM" id="MobiDB-lite"/>
    </source>
</evidence>
<comment type="similarity">
    <text evidence="2 9">Belongs to the NIPA (TC 2.A.7) family.</text>
</comment>
<keyword evidence="9" id="KW-1003">Cell membrane</keyword>
<comment type="function">
    <text evidence="8 9">Acts as a Mg(2+) transporter. Can also transport other divalent cations such as Fe(2+), Sr(2+), Ba(2+), Mn(2+) and Co(2+) but to a much less extent than Mg(2+).</text>
</comment>
<dbReference type="Pfam" id="PF05653">
    <property type="entry name" value="Mg_trans_NIPA"/>
    <property type="match status" value="1"/>
</dbReference>
<feature type="transmembrane region" description="Helical" evidence="9">
    <location>
        <begin position="463"/>
        <end position="487"/>
    </location>
</feature>
<dbReference type="PANTHER" id="PTHR12570">
    <property type="match status" value="1"/>
</dbReference>
<dbReference type="AlphaFoldDB" id="A0A6G1EKX0"/>
<dbReference type="Proteomes" id="UP000479710">
    <property type="component" value="Unassembled WGS sequence"/>
</dbReference>
<feature type="compositionally biased region" description="Polar residues" evidence="10">
    <location>
        <begin position="154"/>
        <end position="165"/>
    </location>
</feature>
<evidence type="ECO:0000256" key="6">
    <source>
        <dbReference type="ARBA" id="ARBA00022989"/>
    </source>
</evidence>
<feature type="transmembrane region" description="Helical" evidence="9">
    <location>
        <begin position="378"/>
        <end position="400"/>
    </location>
</feature>
<keyword evidence="4 9" id="KW-0812">Transmembrane</keyword>
<sequence length="670" mass="73248">MAANQPAGEALAANISAMSRPEMYDLMSQMKVMIDHDQERVRRMLVDNPDVTRALFRAQVVLGMVKTPKTAQSSAMAQPTAVQATPSSSVKTTIQDHPSFPQPQLPANQPSMQPSGPFSSVSSNLAPSLDLPTMSANLQQSAQAKGYPVHQMPPASTTQTSQHQNVTLPPHIPSQYSNVPSHMPIVHSQPQQPLQNPAMFNQQLQPPLPQLPRPPNMQPFAHQMHPQIPSSFGLSHTNAPQHMLQQSMFHPGGNPQTSFLTGQPPLPNQPPPLPNQPPPQLYQASSHAASHYNSQSMQMDRSTPWGRGNTEASSAGSHFPGHLPGLPGQMTQGIGGIHSARPEAPQLTPEMEKMLVQQVLSMSPDQIRVGGYSYLLEPLWWVGMITMIVGEVANFVAYAFAPAVLVTPLGALSIIVSAVLAHFILNERLHALGVLGCVMCIAGSVVIVIHAPQEQEITSVREIWNMAIQPAFLLYVASVIVVVFVLVFHFSPLYGQSNVLIYTAICSLMGSLSVMSVKALGTSLKLTFEGTNQLVYPETWFFMLVVVTCVLTQMNYLNKALDTFNTAIVSPIYYVMFTTLTILASVIMFKDWSGQSLGSITSEICGLIVVLSGTILLHVTKDYERIPQSRSIYAPLSPSLTTRLNGDLLKHVEDDRNSDEEKALRRQEMY</sequence>